<dbReference type="GO" id="GO:0005507">
    <property type="term" value="F:copper ion binding"/>
    <property type="evidence" value="ECO:0007669"/>
    <property type="project" value="InterPro"/>
</dbReference>
<dbReference type="GO" id="GO:0003700">
    <property type="term" value="F:DNA-binding transcription factor activity"/>
    <property type="evidence" value="ECO:0007669"/>
    <property type="project" value="InterPro"/>
</dbReference>
<feature type="compositionally biased region" description="Low complexity" evidence="6">
    <location>
        <begin position="678"/>
        <end position="691"/>
    </location>
</feature>
<evidence type="ECO:0000256" key="4">
    <source>
        <dbReference type="ARBA" id="ARBA00022833"/>
    </source>
</evidence>
<evidence type="ECO:0008006" key="11">
    <source>
        <dbReference type="Google" id="ProtNLM"/>
    </source>
</evidence>
<dbReference type="AlphaFoldDB" id="A0A2G5B2T8"/>
<evidence type="ECO:0000313" key="9">
    <source>
        <dbReference type="EMBL" id="PIA13301.1"/>
    </source>
</evidence>
<dbReference type="InterPro" id="IPR006564">
    <property type="entry name" value="Znf_PMZ"/>
</dbReference>
<dbReference type="InterPro" id="IPR001083">
    <property type="entry name" value="Cu_fist_DNA-bd_dom"/>
</dbReference>
<evidence type="ECO:0000256" key="6">
    <source>
        <dbReference type="SAM" id="MobiDB-lite"/>
    </source>
</evidence>
<dbReference type="PANTHER" id="PTHR31669:SF251">
    <property type="entry name" value="PROTEIN FAR1-RELATED SEQUENCE"/>
    <property type="match status" value="1"/>
</dbReference>
<keyword evidence="2" id="KW-0479">Metal-binding</keyword>
<dbReference type="Pfam" id="PF10551">
    <property type="entry name" value="MULE"/>
    <property type="match status" value="1"/>
</dbReference>
<evidence type="ECO:0000256" key="1">
    <source>
        <dbReference type="ARBA" id="ARBA00005889"/>
    </source>
</evidence>
<accession>A0A2G5B2T8</accession>
<dbReference type="OrthoDB" id="2363731at2759"/>
<dbReference type="GO" id="GO:0003677">
    <property type="term" value="F:DNA binding"/>
    <property type="evidence" value="ECO:0007669"/>
    <property type="project" value="InterPro"/>
</dbReference>
<sequence>MSDNSAKSKPKFTRNIGTNCMVRLSIYSKVQYNSKYSREDGIDEDTEISSAADVSHNHEMLKPDAIREKNATVELLSKISKSLNDGLEGRAIIRSLRLLGDIKTESQAQECWRHLYSLAKNSGSIRGADELENAFVHIKSNDGIVKIDIATVGGNSFPRVITWATADQIALAQSGIADVLAMDATYGLLQCGMPFVQVAVQTAPGKVIPLVQAVVFNEQIGTYCILLQHISEILGRSRIKTIFTDADPALIKAIAETLDVKHFLCRYHKRMNIRTAAAGVSKDDEQIVIKKLVDHGLLKVTDRYTDKSAVFVKLCVIAFNNVIYTRNITDYNKVKLALIESFPFSIQSRIRSVFNSEEQFAELYTYTWRRLGWETSSAAESTHSALKKWLKNRSTNRLSFDDFVQEDCKFIENRIAKVNARVQHEMTWKIYNLPIGFIHEASGKIPRKVANNVYASYLASKKEYKANVSTDKPDIWNVHKIDSRNAITGHMADYIFTKVACNIIDGLESWKCSCFKYEREGLPCVHIMTARRKNNIAKRGGIFIPDDENSVVRLSDIDSRWIFPNDASASADVNIEGYESDVSLTDYLQQIVHSMISDVSDMSDSKKIAHMDNLMSIGHAMADCEHTVDKLHLPDVQMSLVKTKGRPSSKKISSDKTVADKVYADCLKRDAQAKRKTTTQVNSAASTSASAKKPRHCSTCKQPGHDTRRCPNQNSNSA</sequence>
<evidence type="ECO:0000259" key="8">
    <source>
        <dbReference type="PROSITE" id="PS50966"/>
    </source>
</evidence>
<comment type="similarity">
    <text evidence="1">Belongs to the FHY3/FAR1 family.</text>
</comment>
<dbReference type="STRING" id="763665.A0A2G5B2T8"/>
<keyword evidence="10" id="KW-1185">Reference proteome</keyword>
<feature type="domain" description="Copper-fist" evidence="7">
    <location>
        <begin position="618"/>
        <end position="648"/>
    </location>
</feature>
<dbReference type="EMBL" id="KZ303541">
    <property type="protein sequence ID" value="PIA13301.1"/>
    <property type="molecule type" value="Genomic_DNA"/>
</dbReference>
<dbReference type="SMART" id="SM00575">
    <property type="entry name" value="ZnF_PMZ"/>
    <property type="match status" value="1"/>
</dbReference>
<dbReference type="InterPro" id="IPR007527">
    <property type="entry name" value="Znf_SWIM"/>
</dbReference>
<dbReference type="Proteomes" id="UP000242474">
    <property type="component" value="Unassembled WGS sequence"/>
</dbReference>
<dbReference type="GO" id="GO:0008270">
    <property type="term" value="F:zinc ion binding"/>
    <property type="evidence" value="ECO:0007669"/>
    <property type="project" value="UniProtKB-KW"/>
</dbReference>
<name>A0A2G5B2T8_COERN</name>
<organism evidence="9 10">
    <name type="scientific">Coemansia reversa (strain ATCC 12441 / NRRL 1564)</name>
    <dbReference type="NCBI Taxonomy" id="763665"/>
    <lineage>
        <taxon>Eukaryota</taxon>
        <taxon>Fungi</taxon>
        <taxon>Fungi incertae sedis</taxon>
        <taxon>Zoopagomycota</taxon>
        <taxon>Kickxellomycotina</taxon>
        <taxon>Kickxellomycetes</taxon>
        <taxon>Kickxellales</taxon>
        <taxon>Kickxellaceae</taxon>
        <taxon>Coemansia</taxon>
    </lineage>
</organism>
<proteinExistence type="inferred from homology"/>
<gene>
    <name evidence="9" type="ORF">COEREDRAFT_11594</name>
</gene>
<feature type="domain" description="SWIM-type" evidence="8">
    <location>
        <begin position="497"/>
        <end position="535"/>
    </location>
</feature>
<reference evidence="9 10" key="1">
    <citation type="journal article" date="2015" name="Genome Biol. Evol.">
        <title>Phylogenomic analyses indicate that early fungi evolved digesting cell walls of algal ancestors of land plants.</title>
        <authorList>
            <person name="Chang Y."/>
            <person name="Wang S."/>
            <person name="Sekimoto S."/>
            <person name="Aerts A.L."/>
            <person name="Choi C."/>
            <person name="Clum A."/>
            <person name="LaButti K.M."/>
            <person name="Lindquist E.A."/>
            <person name="Yee Ngan C."/>
            <person name="Ohm R.A."/>
            <person name="Salamov A.A."/>
            <person name="Grigoriev I.V."/>
            <person name="Spatafora J.W."/>
            <person name="Berbee M.L."/>
        </authorList>
    </citation>
    <scope>NUCLEOTIDE SEQUENCE [LARGE SCALE GENOMIC DNA]</scope>
    <source>
        <strain evidence="9 10">NRRL 1564</strain>
    </source>
</reference>
<dbReference type="InterPro" id="IPR018289">
    <property type="entry name" value="MULE_transposase_dom"/>
</dbReference>
<dbReference type="PROSITE" id="PS50966">
    <property type="entry name" value="ZF_SWIM"/>
    <property type="match status" value="1"/>
</dbReference>
<protein>
    <recommendedName>
        <fullName evidence="11">SWIM-type domain-containing protein</fullName>
    </recommendedName>
</protein>
<evidence type="ECO:0000313" key="10">
    <source>
        <dbReference type="Proteomes" id="UP000242474"/>
    </source>
</evidence>
<keyword evidence="3 5" id="KW-0863">Zinc-finger</keyword>
<evidence type="ECO:0000256" key="3">
    <source>
        <dbReference type="ARBA" id="ARBA00022771"/>
    </source>
</evidence>
<dbReference type="InterPro" id="IPR031052">
    <property type="entry name" value="FHY3/FAR1"/>
</dbReference>
<keyword evidence="4" id="KW-0862">Zinc</keyword>
<feature type="region of interest" description="Disordered" evidence="6">
    <location>
        <begin position="673"/>
        <end position="718"/>
    </location>
</feature>
<evidence type="ECO:0000259" key="7">
    <source>
        <dbReference type="PROSITE" id="PS50073"/>
    </source>
</evidence>
<dbReference type="PANTHER" id="PTHR31669">
    <property type="entry name" value="PROTEIN FAR1-RELATED SEQUENCE 10-RELATED"/>
    <property type="match status" value="1"/>
</dbReference>
<dbReference type="Pfam" id="PF04434">
    <property type="entry name" value="SWIM"/>
    <property type="match status" value="1"/>
</dbReference>
<evidence type="ECO:0000256" key="5">
    <source>
        <dbReference type="PROSITE-ProRule" id="PRU00325"/>
    </source>
</evidence>
<evidence type="ECO:0000256" key="2">
    <source>
        <dbReference type="ARBA" id="ARBA00022723"/>
    </source>
</evidence>
<dbReference type="PROSITE" id="PS50073">
    <property type="entry name" value="COPPER_FIST_2"/>
    <property type="match status" value="1"/>
</dbReference>